<evidence type="ECO:0000313" key="2">
    <source>
        <dbReference type="EMBL" id="MEJ8815896.1"/>
    </source>
</evidence>
<reference evidence="2 3" key="1">
    <citation type="submission" date="2024-03" db="EMBL/GenBank/DDBJ databases">
        <title>Novel species of the genus Variovorax.</title>
        <authorList>
            <person name="Liu Q."/>
            <person name="Xin Y.-H."/>
        </authorList>
    </citation>
    <scope>NUCLEOTIDE SEQUENCE [LARGE SCALE GENOMIC DNA]</scope>
    <source>
        <strain evidence="2 3">KACC 18899</strain>
    </source>
</reference>
<dbReference type="SUPFAM" id="SSF56935">
    <property type="entry name" value="Porins"/>
    <property type="match status" value="1"/>
</dbReference>
<dbReference type="Gene3D" id="1.25.40.10">
    <property type="entry name" value="Tetratricopeptide repeat domain"/>
    <property type="match status" value="1"/>
</dbReference>
<accession>A0ABU8VRC9</accession>
<dbReference type="RefSeq" id="WP_340361090.1">
    <property type="nucleotide sequence ID" value="NZ_JBBKZU010000025.1"/>
</dbReference>
<evidence type="ECO:0000313" key="3">
    <source>
        <dbReference type="Proteomes" id="UP001365846"/>
    </source>
</evidence>
<dbReference type="EMBL" id="JBBKZU010000025">
    <property type="protein sequence ID" value="MEJ8815896.1"/>
    <property type="molecule type" value="Genomic_DNA"/>
</dbReference>
<gene>
    <name evidence="2" type="primary">pgaA</name>
    <name evidence="2" type="ORF">WKW77_32875</name>
</gene>
<protein>
    <submittedName>
        <fullName evidence="2">Poly-beta-1,6 N-acetyl-D-glucosamine export porin PgaA</fullName>
    </submittedName>
</protein>
<proteinExistence type="predicted"/>
<name>A0ABU8VRC9_9BURK</name>
<dbReference type="InterPro" id="IPR011990">
    <property type="entry name" value="TPR-like_helical_dom_sf"/>
</dbReference>
<feature type="domain" description="PgaA membrane beta barrel" evidence="1">
    <location>
        <begin position="458"/>
        <end position="724"/>
    </location>
</feature>
<dbReference type="Pfam" id="PF21197">
    <property type="entry name" value="PgaA_barrel"/>
    <property type="match status" value="1"/>
</dbReference>
<dbReference type="Proteomes" id="UP001365846">
    <property type="component" value="Unassembled WGS sequence"/>
</dbReference>
<dbReference type="InterPro" id="IPR023870">
    <property type="entry name" value="PGA_export_porin_PgaA"/>
</dbReference>
<dbReference type="InterPro" id="IPR049003">
    <property type="entry name" value="PgaA_barrel"/>
</dbReference>
<organism evidence="2 3">
    <name type="scientific">Variovorax ureilyticus</name>
    <dbReference type="NCBI Taxonomy" id="1836198"/>
    <lineage>
        <taxon>Bacteria</taxon>
        <taxon>Pseudomonadati</taxon>
        <taxon>Pseudomonadota</taxon>
        <taxon>Betaproteobacteria</taxon>
        <taxon>Burkholderiales</taxon>
        <taxon>Comamonadaceae</taxon>
        <taxon>Variovorax</taxon>
    </lineage>
</organism>
<dbReference type="NCBIfam" id="TIGR03939">
    <property type="entry name" value="PGA_TPR_OMP"/>
    <property type="match status" value="1"/>
</dbReference>
<sequence length="726" mass="79847">MVSYGFSRVASAYWRQRIGAAAVTLWGCICALAQNLVPAFAGAIAMPTPAASAGARHQRQAAPQPNPESAQTLLRRGREALQAGDRYAALAAIAQAHRLKPDDTEIAQALADVLMELGAPTAAADALGARADLGVRSRVAGQHVRWATLIEPLPPDPRRRFDDIDPALARLDALLAEARAADPPDAGLLIRLQRDRAVALRRRERWQDALDQVGQLRVAGDGPPVFVLEAEADSLLALRRPQDARRAYEEALQRLSPAERDDEDGPWRSLMAGRAYAEEESEDFDAAFATVDALVARAGPPWRVDGALQTPRPNDRWLEAQAFDAALHSYADMPAAAWARMEPLALGVPALPWLRAQSADIEAQRGWPRQAEQDIDIAAAMAPEDFGIRVAQVDSDIRRHRLLRADERMAPVLEQGGDMPRVQQVKRELDAEMGPSVRFELGGRDTSGQAVRGPGNGMDASLEVQSATIAGTWRLIGLADNDTDSVEEGRATRRRLGGGVQGRWPDWKFVALAWAQDGSLSTSGGSLAAQWEPTDRWTLQADAARHSPDTPLRADLHGITADSVRGGLRYAWNESLGAGLQLQHMDFSDGNNRQQATVDGVVRLIDRPHLDVSLKPRIEWQSNSLAATPYFSPKESWLGSVEAQVEHVMWRIYQRTFVQRLSLTLGVFEQTFFGSHPVGGVAYEQGWRHDPWTEVTWGLAWTSMVYDGSREQALRGYVKFEHRFGR</sequence>
<evidence type="ECO:0000259" key="1">
    <source>
        <dbReference type="Pfam" id="PF21197"/>
    </source>
</evidence>
<comment type="caution">
    <text evidence="2">The sequence shown here is derived from an EMBL/GenBank/DDBJ whole genome shotgun (WGS) entry which is preliminary data.</text>
</comment>
<dbReference type="SUPFAM" id="SSF48452">
    <property type="entry name" value="TPR-like"/>
    <property type="match status" value="1"/>
</dbReference>
<keyword evidence="3" id="KW-1185">Reference proteome</keyword>